<evidence type="ECO:0000256" key="1">
    <source>
        <dbReference type="ARBA" id="ARBA00023075"/>
    </source>
</evidence>
<reference evidence="4" key="1">
    <citation type="journal article" date="2019" name="Int. J. Syst. Evol. Microbiol.">
        <title>The Global Catalogue of Microorganisms (GCM) 10K type strain sequencing project: providing services to taxonomists for standard genome sequencing and annotation.</title>
        <authorList>
            <consortium name="The Broad Institute Genomics Platform"/>
            <consortium name="The Broad Institute Genome Sequencing Center for Infectious Disease"/>
            <person name="Wu L."/>
            <person name="Ma J."/>
        </authorList>
    </citation>
    <scope>NUCLEOTIDE SEQUENCE [LARGE SCALE GENOMIC DNA]</scope>
    <source>
        <strain evidence="4">NBRC 103166</strain>
    </source>
</reference>
<dbReference type="PROSITE" id="PS51085">
    <property type="entry name" value="2FE2S_FER_2"/>
    <property type="match status" value="1"/>
</dbReference>
<feature type="domain" description="2Fe-2S ferredoxin-type" evidence="2">
    <location>
        <begin position="12"/>
        <end position="97"/>
    </location>
</feature>
<dbReference type="SUPFAM" id="SSF54292">
    <property type="entry name" value="2Fe-2S ferredoxin-like"/>
    <property type="match status" value="1"/>
</dbReference>
<dbReference type="Proteomes" id="UP001157353">
    <property type="component" value="Unassembled WGS sequence"/>
</dbReference>
<dbReference type="Gene3D" id="3.10.20.30">
    <property type="match status" value="1"/>
</dbReference>
<evidence type="ECO:0000313" key="3">
    <source>
        <dbReference type="EMBL" id="GLS91996.1"/>
    </source>
</evidence>
<dbReference type="EMBL" id="BSPQ01000016">
    <property type="protein sequence ID" value="GLS91996.1"/>
    <property type="molecule type" value="Genomic_DNA"/>
</dbReference>
<dbReference type="InterPro" id="IPR001041">
    <property type="entry name" value="2Fe-2S_ferredoxin-type"/>
</dbReference>
<evidence type="ECO:0000313" key="4">
    <source>
        <dbReference type="Proteomes" id="UP001157353"/>
    </source>
</evidence>
<comment type="caution">
    <text evidence="3">The sequence shown here is derived from an EMBL/GenBank/DDBJ whole genome shotgun (WGS) entry which is preliminary data.</text>
</comment>
<gene>
    <name evidence="3" type="ORF">GCM10007916_30660</name>
</gene>
<keyword evidence="1" id="KW-0830">Ubiquinone</keyword>
<dbReference type="InterPro" id="IPR006058">
    <property type="entry name" value="2Fe2S_fd_BS"/>
</dbReference>
<dbReference type="InterPro" id="IPR012675">
    <property type="entry name" value="Beta-grasp_dom_sf"/>
</dbReference>
<name>A0ABQ6E4S7_9GAMM</name>
<keyword evidence="4" id="KW-1185">Reference proteome</keyword>
<dbReference type="RefSeq" id="WP_284205088.1">
    <property type="nucleotide sequence ID" value="NZ_BSPQ01000016.1"/>
</dbReference>
<protein>
    <recommendedName>
        <fullName evidence="2">2Fe-2S ferredoxin-type domain-containing protein</fullName>
    </recommendedName>
</protein>
<dbReference type="PROSITE" id="PS00197">
    <property type="entry name" value="2FE2S_FER_1"/>
    <property type="match status" value="1"/>
</dbReference>
<dbReference type="CDD" id="cd00207">
    <property type="entry name" value="fer2"/>
    <property type="match status" value="1"/>
</dbReference>
<dbReference type="Pfam" id="PF00111">
    <property type="entry name" value="Fer2"/>
    <property type="match status" value="1"/>
</dbReference>
<sequence>MCSSPTKSNTVKQALIEFTDSQKTLSWSESDGFLLDFAEENGIAAISSCRSGHCGACAVQLLDGEIMYDQETSVELGGREILLCSAKPASPHIKLKL</sequence>
<evidence type="ECO:0000259" key="2">
    <source>
        <dbReference type="PROSITE" id="PS51085"/>
    </source>
</evidence>
<organism evidence="3 4">
    <name type="scientific">Psychromonas marina</name>
    <dbReference type="NCBI Taxonomy" id="88364"/>
    <lineage>
        <taxon>Bacteria</taxon>
        <taxon>Pseudomonadati</taxon>
        <taxon>Pseudomonadota</taxon>
        <taxon>Gammaproteobacteria</taxon>
        <taxon>Alteromonadales</taxon>
        <taxon>Psychromonadaceae</taxon>
        <taxon>Psychromonas</taxon>
    </lineage>
</organism>
<accession>A0ABQ6E4S7</accession>
<dbReference type="InterPro" id="IPR036010">
    <property type="entry name" value="2Fe-2S_ferredoxin-like_sf"/>
</dbReference>
<proteinExistence type="predicted"/>